<dbReference type="Pfam" id="PF11230">
    <property type="entry name" value="YjjI-like"/>
    <property type="match status" value="1"/>
</dbReference>
<dbReference type="AlphaFoldDB" id="A0A485BCR4"/>
<dbReference type="EMBL" id="CAADJD010000021">
    <property type="protein sequence ID" value="VFS70984.1"/>
    <property type="molecule type" value="Genomic_DNA"/>
</dbReference>
<dbReference type="Proteomes" id="UP000401081">
    <property type="component" value="Unassembled WGS sequence"/>
</dbReference>
<organism evidence="1 2">
    <name type="scientific">Kluyvera cryocrescens</name>
    <name type="common">Kluyvera citrophila</name>
    <dbReference type="NCBI Taxonomy" id="580"/>
    <lineage>
        <taxon>Bacteria</taxon>
        <taxon>Pseudomonadati</taxon>
        <taxon>Pseudomonadota</taxon>
        <taxon>Gammaproteobacteria</taxon>
        <taxon>Enterobacterales</taxon>
        <taxon>Enterobacteriaceae</taxon>
        <taxon>Kluyvera</taxon>
    </lineage>
</organism>
<proteinExistence type="predicted"/>
<evidence type="ECO:0000313" key="1">
    <source>
        <dbReference type="EMBL" id="VFS70984.1"/>
    </source>
</evidence>
<gene>
    <name evidence="1" type="ORF">NCTC12993_04528</name>
</gene>
<keyword evidence="2" id="KW-1185">Reference proteome</keyword>
<accession>A0A485BCR4</accession>
<evidence type="ECO:0000313" key="2">
    <source>
        <dbReference type="Proteomes" id="UP000401081"/>
    </source>
</evidence>
<name>A0A485BCR4_KLUCR</name>
<sequence length="75" mass="8523">MSYASVEGIPARYGKDDEANQLAYRISAELADFVARTPVQYGWQQRALCMRSRGSAQTSVPRRVRVCLMVTNRIR</sequence>
<reference evidence="1 2" key="1">
    <citation type="submission" date="2019-03" db="EMBL/GenBank/DDBJ databases">
        <authorList>
            <consortium name="Pathogen Informatics"/>
        </authorList>
    </citation>
    <scope>NUCLEOTIDE SEQUENCE [LARGE SCALE GENOMIC DNA]</scope>
    <source>
        <strain evidence="1 2">NCTC12993</strain>
    </source>
</reference>
<protein>
    <submittedName>
        <fullName evidence="1">Glycine radical enzyme, YjjI family</fullName>
    </submittedName>
</protein>
<dbReference type="InterPro" id="IPR016905">
    <property type="entry name" value="Glycyl_radical_YjjI-like"/>
</dbReference>